<keyword evidence="1 4" id="KW-0732">Signal</keyword>
<protein>
    <submittedName>
        <fullName evidence="5">Uncharacterized protein</fullName>
    </submittedName>
</protein>
<reference evidence="5" key="2">
    <citation type="submission" date="2020-12" db="EMBL/GenBank/DDBJ databases">
        <authorList>
            <person name="Kanost M."/>
        </authorList>
    </citation>
    <scope>NUCLEOTIDE SEQUENCE</scope>
</reference>
<dbReference type="Proteomes" id="UP000791440">
    <property type="component" value="Unassembled WGS sequence"/>
</dbReference>
<organism evidence="5 6">
    <name type="scientific">Manduca sexta</name>
    <name type="common">Tobacco hawkmoth</name>
    <name type="synonym">Tobacco hornworm</name>
    <dbReference type="NCBI Taxonomy" id="7130"/>
    <lineage>
        <taxon>Eukaryota</taxon>
        <taxon>Metazoa</taxon>
        <taxon>Ecdysozoa</taxon>
        <taxon>Arthropoda</taxon>
        <taxon>Hexapoda</taxon>
        <taxon>Insecta</taxon>
        <taxon>Pterygota</taxon>
        <taxon>Neoptera</taxon>
        <taxon>Endopterygota</taxon>
        <taxon>Lepidoptera</taxon>
        <taxon>Glossata</taxon>
        <taxon>Ditrysia</taxon>
        <taxon>Bombycoidea</taxon>
        <taxon>Sphingidae</taxon>
        <taxon>Sphinginae</taxon>
        <taxon>Sphingini</taxon>
        <taxon>Manduca</taxon>
    </lineage>
</organism>
<comment type="similarity">
    <text evidence="3">Belongs to the TO family.</text>
</comment>
<proteinExistence type="inferred from homology"/>
<dbReference type="AlphaFoldDB" id="A0A921YZG8"/>
<keyword evidence="2" id="KW-0090">Biological rhythms</keyword>
<dbReference type="InterPro" id="IPR038606">
    <property type="entry name" value="To_sf"/>
</dbReference>
<gene>
    <name evidence="5" type="ORF">O3G_MSEX005685</name>
</gene>
<name>A0A921YZG8_MANSE</name>
<reference evidence="5" key="1">
    <citation type="journal article" date="2016" name="Insect Biochem. Mol. Biol.">
        <title>Multifaceted biological insights from a draft genome sequence of the tobacco hornworm moth, Manduca sexta.</title>
        <authorList>
            <person name="Kanost M.R."/>
            <person name="Arrese E.L."/>
            <person name="Cao X."/>
            <person name="Chen Y.R."/>
            <person name="Chellapilla S."/>
            <person name="Goldsmith M.R."/>
            <person name="Grosse-Wilde E."/>
            <person name="Heckel D.G."/>
            <person name="Herndon N."/>
            <person name="Jiang H."/>
            <person name="Papanicolaou A."/>
            <person name="Qu J."/>
            <person name="Soulages J.L."/>
            <person name="Vogel H."/>
            <person name="Walters J."/>
            <person name="Waterhouse R.M."/>
            <person name="Ahn S.J."/>
            <person name="Almeida F.C."/>
            <person name="An C."/>
            <person name="Aqrawi P."/>
            <person name="Bretschneider A."/>
            <person name="Bryant W.B."/>
            <person name="Bucks S."/>
            <person name="Chao H."/>
            <person name="Chevignon G."/>
            <person name="Christen J.M."/>
            <person name="Clarke D.F."/>
            <person name="Dittmer N.T."/>
            <person name="Ferguson L.C.F."/>
            <person name="Garavelou S."/>
            <person name="Gordon K.H.J."/>
            <person name="Gunaratna R.T."/>
            <person name="Han Y."/>
            <person name="Hauser F."/>
            <person name="He Y."/>
            <person name="Heidel-Fischer H."/>
            <person name="Hirsh A."/>
            <person name="Hu Y."/>
            <person name="Jiang H."/>
            <person name="Kalra D."/>
            <person name="Klinner C."/>
            <person name="Konig C."/>
            <person name="Kovar C."/>
            <person name="Kroll A.R."/>
            <person name="Kuwar S.S."/>
            <person name="Lee S.L."/>
            <person name="Lehman R."/>
            <person name="Li K."/>
            <person name="Li Z."/>
            <person name="Liang H."/>
            <person name="Lovelace S."/>
            <person name="Lu Z."/>
            <person name="Mansfield J.H."/>
            <person name="McCulloch K.J."/>
            <person name="Mathew T."/>
            <person name="Morton B."/>
            <person name="Muzny D.M."/>
            <person name="Neunemann D."/>
            <person name="Ongeri F."/>
            <person name="Pauchet Y."/>
            <person name="Pu L.L."/>
            <person name="Pyrousis I."/>
            <person name="Rao X.J."/>
            <person name="Redding A."/>
            <person name="Roesel C."/>
            <person name="Sanchez-Gracia A."/>
            <person name="Schaack S."/>
            <person name="Shukla A."/>
            <person name="Tetreau G."/>
            <person name="Wang Y."/>
            <person name="Xiong G.H."/>
            <person name="Traut W."/>
            <person name="Walsh T.K."/>
            <person name="Worley K.C."/>
            <person name="Wu D."/>
            <person name="Wu W."/>
            <person name="Wu Y.Q."/>
            <person name="Zhang X."/>
            <person name="Zou Z."/>
            <person name="Zucker H."/>
            <person name="Briscoe A.D."/>
            <person name="Burmester T."/>
            <person name="Clem R.J."/>
            <person name="Feyereisen R."/>
            <person name="Grimmelikhuijzen C.J.P."/>
            <person name="Hamodrakas S.J."/>
            <person name="Hansson B.S."/>
            <person name="Huguet E."/>
            <person name="Jermiin L.S."/>
            <person name="Lan Q."/>
            <person name="Lehman H.K."/>
            <person name="Lorenzen M."/>
            <person name="Merzendorfer H."/>
            <person name="Michalopoulos I."/>
            <person name="Morton D.B."/>
            <person name="Muthukrishnan S."/>
            <person name="Oakeshott J.G."/>
            <person name="Palmer W."/>
            <person name="Park Y."/>
            <person name="Passarelli A.L."/>
            <person name="Rozas J."/>
            <person name="Schwartz L.M."/>
            <person name="Smith W."/>
            <person name="Southgate A."/>
            <person name="Vilcinskas A."/>
            <person name="Vogt R."/>
            <person name="Wang P."/>
            <person name="Werren J."/>
            <person name="Yu X.Q."/>
            <person name="Zhou J.J."/>
            <person name="Brown S.J."/>
            <person name="Scherer S.E."/>
            <person name="Richards S."/>
            <person name="Blissard G.W."/>
        </authorList>
    </citation>
    <scope>NUCLEOTIDE SEQUENCE</scope>
</reference>
<evidence type="ECO:0000256" key="1">
    <source>
        <dbReference type="ARBA" id="ARBA00022729"/>
    </source>
</evidence>
<dbReference type="Gene3D" id="3.15.10.30">
    <property type="entry name" value="Haemolymph juvenile hormone binding protein"/>
    <property type="match status" value="1"/>
</dbReference>
<dbReference type="Pfam" id="PF06585">
    <property type="entry name" value="JHBP"/>
    <property type="match status" value="1"/>
</dbReference>
<evidence type="ECO:0000313" key="5">
    <source>
        <dbReference type="EMBL" id="KAG6448738.1"/>
    </source>
</evidence>
<evidence type="ECO:0000313" key="6">
    <source>
        <dbReference type="Proteomes" id="UP000791440"/>
    </source>
</evidence>
<sequence>MLTIYLVFLAIIYNTNCGDSYLPPYIQPCEYHSDNFVNCVKTQMKNSLSEFTKGIPELGVPSIDPVKLDDIKIDGNGLKLSFTGAEMHGLRGSELTDFKLNLGNGPETFSLTFKSNMSLTAKYEIDGRILILPIQGKGDAVILTQNVEVSLDCKLSHVNDALGEHLKLSSPNYKYNIEKTTFDLKNLFNGNKQLADTTLQFANENWQQLMDELAPPVIKQIVKTTIKTINKFFANVTIQRIIKGYSRKS</sequence>
<evidence type="ECO:0000256" key="4">
    <source>
        <dbReference type="SAM" id="SignalP"/>
    </source>
</evidence>
<dbReference type="PANTHER" id="PTHR11008">
    <property type="entry name" value="PROTEIN TAKEOUT-LIKE PROTEIN"/>
    <property type="match status" value="1"/>
</dbReference>
<evidence type="ECO:0000256" key="3">
    <source>
        <dbReference type="ARBA" id="ARBA00060902"/>
    </source>
</evidence>
<dbReference type="SMART" id="SM00700">
    <property type="entry name" value="JHBP"/>
    <property type="match status" value="1"/>
</dbReference>
<dbReference type="FunFam" id="3.15.10.30:FF:000001">
    <property type="entry name" value="Takeout-like protein 1"/>
    <property type="match status" value="1"/>
</dbReference>
<dbReference type="GO" id="GO:0005615">
    <property type="term" value="C:extracellular space"/>
    <property type="evidence" value="ECO:0007669"/>
    <property type="project" value="TreeGrafter"/>
</dbReference>
<dbReference type="GO" id="GO:0007623">
    <property type="term" value="P:circadian rhythm"/>
    <property type="evidence" value="ECO:0007669"/>
    <property type="project" value="UniProtKB-ARBA"/>
</dbReference>
<feature type="signal peptide" evidence="4">
    <location>
        <begin position="1"/>
        <end position="17"/>
    </location>
</feature>
<evidence type="ECO:0000256" key="2">
    <source>
        <dbReference type="ARBA" id="ARBA00023108"/>
    </source>
</evidence>
<dbReference type="InterPro" id="IPR010562">
    <property type="entry name" value="Haemolymph_juvenile_hormone-bd"/>
</dbReference>
<comment type="caution">
    <text evidence="5">The sequence shown here is derived from an EMBL/GenBank/DDBJ whole genome shotgun (WGS) entry which is preliminary data.</text>
</comment>
<keyword evidence="6" id="KW-1185">Reference proteome</keyword>
<accession>A0A921YZG8</accession>
<dbReference type="EMBL" id="JH668361">
    <property type="protein sequence ID" value="KAG6448738.1"/>
    <property type="molecule type" value="Genomic_DNA"/>
</dbReference>
<feature type="chain" id="PRO_5036851613" evidence="4">
    <location>
        <begin position="18"/>
        <end position="249"/>
    </location>
</feature>
<dbReference type="PANTHER" id="PTHR11008:SF32">
    <property type="entry name" value="CIRCADIAN CLOCK-CONTROLLED PROTEIN DAYWAKE-RELATED"/>
    <property type="match status" value="1"/>
</dbReference>